<dbReference type="EMBL" id="JX042597">
    <property type="protein sequence ID" value="AGG56673.1"/>
    <property type="molecule type" value="mRNA"/>
</dbReference>
<dbReference type="AlphaFoldDB" id="M4MB48"/>
<sequence length="144" mass="16669">QYGTPTIYWYVTDDEFLELAKDADTWIYPSKTFSDVYEEKKELLDQFNSVQNKNVYDTQGQGPNGWFEQRLAEYDVVALDMCSLVGTNNPDVIHRRRWFRNYFDEPIGSSGSCDVNGGEIEEAYEPAEANCILLNQIVENKNRC</sequence>
<proteinExistence type="evidence at transcript level"/>
<reference evidence="1" key="1">
    <citation type="journal article" date="2012" name="Proc. Natl. Acad. Sci. U.S.A.">
        <title>Influence of cobalamin scarcity on diatom molecular physiology and identification of a cobalamin acquisition protein.</title>
        <authorList>
            <person name="Bertrand E.M."/>
            <person name="Allen A.E."/>
            <person name="Dupont C.L."/>
            <person name="Norden-Krichmar T.M."/>
            <person name="Bai J."/>
            <person name="Valas R.E."/>
            <person name="Saito M.A."/>
        </authorList>
    </citation>
    <scope>NUCLEOTIDE SEQUENCE</scope>
</reference>
<feature type="non-terminal residue" evidence="1">
    <location>
        <position position="1"/>
    </location>
</feature>
<organism evidence="1">
    <name type="scientific">uncultured phototrophic eukaryote</name>
    <dbReference type="NCBI Taxonomy" id="172788"/>
    <lineage>
        <taxon>Eukaryota</taxon>
        <taxon>environmental samples</taxon>
    </lineage>
</organism>
<evidence type="ECO:0000313" key="1">
    <source>
        <dbReference type="EMBL" id="AGG56673.1"/>
    </source>
</evidence>
<protein>
    <submittedName>
        <fullName evidence="1">Cobalamin acquisition protein 1</fullName>
    </submittedName>
</protein>
<feature type="non-terminal residue" evidence="1">
    <location>
        <position position="144"/>
    </location>
</feature>
<gene>
    <name evidence="1" type="primary">CBA1</name>
</gene>
<accession>M4MB48</accession>
<name>M4MB48_9EUKA</name>